<evidence type="ECO:0000259" key="3">
    <source>
        <dbReference type="Pfam" id="PF06722"/>
    </source>
</evidence>
<gene>
    <name evidence="4" type="ORF">BW143_05315</name>
</gene>
<dbReference type="AlphaFoldDB" id="A0A1R1S0I5"/>
<evidence type="ECO:0000256" key="1">
    <source>
        <dbReference type="ARBA" id="ARBA00009995"/>
    </source>
</evidence>
<dbReference type="Pfam" id="PF06722">
    <property type="entry name" value="EryCIII-like_C"/>
    <property type="match status" value="1"/>
</dbReference>
<organism evidence="4 5">
    <name type="scientific">Bacillus swezeyi</name>
    <dbReference type="NCBI Taxonomy" id="1925020"/>
    <lineage>
        <taxon>Bacteria</taxon>
        <taxon>Bacillati</taxon>
        <taxon>Bacillota</taxon>
        <taxon>Bacilli</taxon>
        <taxon>Bacillales</taxon>
        <taxon>Bacillaceae</taxon>
        <taxon>Bacillus</taxon>
    </lineage>
</organism>
<dbReference type="RefSeq" id="WP_076760615.1">
    <property type="nucleotide sequence ID" value="NZ_JARMMK010000007.1"/>
</dbReference>
<dbReference type="CDD" id="cd03784">
    <property type="entry name" value="GT1_Gtf-like"/>
    <property type="match status" value="1"/>
</dbReference>
<comment type="caution">
    <text evidence="4">The sequence shown here is derived from an EMBL/GenBank/DDBJ whole genome shotgun (WGS) entry which is preliminary data.</text>
</comment>
<keyword evidence="2" id="KW-0808">Transferase</keyword>
<protein>
    <submittedName>
        <fullName evidence="4">UDP-glucosyltransferase</fullName>
    </submittedName>
</protein>
<feature type="domain" description="Erythromycin biosynthesis protein CIII-like C-terminal" evidence="3">
    <location>
        <begin position="270"/>
        <end position="365"/>
    </location>
</feature>
<dbReference type="InterPro" id="IPR002213">
    <property type="entry name" value="UDP_glucos_trans"/>
</dbReference>
<dbReference type="Proteomes" id="UP000187367">
    <property type="component" value="Unassembled WGS sequence"/>
</dbReference>
<name>A0A1R1S0I5_9BACI</name>
<dbReference type="FunFam" id="3.40.50.2000:FF:000072">
    <property type="entry name" value="Glycosyl transferase"/>
    <property type="match status" value="1"/>
</dbReference>
<accession>A0A1R1S0I5</accession>
<dbReference type="NCBIfam" id="TIGR01426">
    <property type="entry name" value="MGT"/>
    <property type="match status" value="1"/>
</dbReference>
<evidence type="ECO:0000313" key="4">
    <source>
        <dbReference type="EMBL" id="OMI08088.1"/>
    </source>
</evidence>
<dbReference type="InterPro" id="IPR050426">
    <property type="entry name" value="Glycosyltransferase_28"/>
</dbReference>
<accession>A0A1R1QTX4</accession>
<dbReference type="EMBL" id="MTJL01000008">
    <property type="protein sequence ID" value="OMI08088.1"/>
    <property type="molecule type" value="Genomic_DNA"/>
</dbReference>
<dbReference type="PANTHER" id="PTHR48050:SF13">
    <property type="entry name" value="STEROL 3-BETA-GLUCOSYLTRANSFERASE UGT80A2"/>
    <property type="match status" value="1"/>
</dbReference>
<sequence length="397" mass="44963">MEQKHIAILNIPAHGHINPTLALTANLVNRGYRVTYPVTDEFVKAIEETGAEPLRYHSTLNMDPRQIRELMKNKKDMSQAPMMFMKEVQEVMPQFEEMYENDKPDLIIFDFMAMTGKMLAEKLGIKAVRLCSTYAQNDHFQFSDFSKEDFQIELTSEQEAALKNANLPSFSFEDAFKPAKLNIVFMPRAFQPYGDTFDERFSFVGPSLAKRKFQEKDTELLNDNGRPVMLISLGTAFNAWPEFYQMCIEAFRGTKWQVVMAVGTTIDPDRFEDIPENFSIHQHVPQLEILEKAQLFITHGGMNSTMEGLNAGVPLVAVPQMPEQEITARRVEELGLGTHLEPEETTVASLREAVCQVDGDLEVIKRVKDMQKNIKDAGGAERAADEIEAFLALAAVK</sequence>
<evidence type="ECO:0000313" key="5">
    <source>
        <dbReference type="Proteomes" id="UP000187367"/>
    </source>
</evidence>
<dbReference type="SUPFAM" id="SSF53756">
    <property type="entry name" value="UDP-Glycosyltransferase/glycogen phosphorylase"/>
    <property type="match status" value="1"/>
</dbReference>
<dbReference type="Gene3D" id="3.40.50.2000">
    <property type="entry name" value="Glycogen Phosphorylase B"/>
    <property type="match status" value="2"/>
</dbReference>
<dbReference type="GO" id="GO:0017000">
    <property type="term" value="P:antibiotic biosynthetic process"/>
    <property type="evidence" value="ECO:0007669"/>
    <property type="project" value="UniProtKB-ARBA"/>
</dbReference>
<dbReference type="PANTHER" id="PTHR48050">
    <property type="entry name" value="STEROL 3-BETA-GLUCOSYLTRANSFERASE"/>
    <property type="match status" value="1"/>
</dbReference>
<dbReference type="InterPro" id="IPR006326">
    <property type="entry name" value="UDPGT_MGT-like"/>
</dbReference>
<evidence type="ECO:0000256" key="2">
    <source>
        <dbReference type="ARBA" id="ARBA00022679"/>
    </source>
</evidence>
<dbReference type="InterPro" id="IPR010610">
    <property type="entry name" value="EryCIII-like_C"/>
</dbReference>
<reference evidence="4 5" key="1">
    <citation type="submission" date="2017-01" db="EMBL/GenBank/DDBJ databases">
        <title>Bacillus phylogenomics.</title>
        <authorList>
            <person name="Dunlap C."/>
        </authorList>
    </citation>
    <scope>NUCLEOTIDE SEQUENCE [LARGE SCALE GENOMIC DNA]</scope>
    <source>
        <strain evidence="4 5">NRRL B-41282</strain>
    </source>
</reference>
<comment type="similarity">
    <text evidence="1">Belongs to the UDP-glycosyltransferase family.</text>
</comment>
<dbReference type="GO" id="GO:0016758">
    <property type="term" value="F:hexosyltransferase activity"/>
    <property type="evidence" value="ECO:0007669"/>
    <property type="project" value="InterPro"/>
</dbReference>
<proteinExistence type="inferred from homology"/>
<dbReference type="OrthoDB" id="6620093at2"/>
<dbReference type="GO" id="GO:0008194">
    <property type="term" value="F:UDP-glycosyltransferase activity"/>
    <property type="evidence" value="ECO:0007669"/>
    <property type="project" value="InterPro"/>
</dbReference>
<keyword evidence="5" id="KW-1185">Reference proteome</keyword>